<dbReference type="GO" id="GO:0032728">
    <property type="term" value="P:positive regulation of interferon-beta production"/>
    <property type="evidence" value="ECO:0007669"/>
    <property type="project" value="UniProtKB-ARBA"/>
</dbReference>
<evidence type="ECO:0000256" key="22">
    <source>
        <dbReference type="ARBA" id="ARBA00083233"/>
    </source>
</evidence>
<feature type="compositionally biased region" description="Low complexity" evidence="23">
    <location>
        <begin position="174"/>
        <end position="187"/>
    </location>
</feature>
<dbReference type="GO" id="GO:1900227">
    <property type="term" value="P:positive regulation of NLRP3 inflammasome complex assembly"/>
    <property type="evidence" value="ECO:0007669"/>
    <property type="project" value="UniProtKB-ARBA"/>
</dbReference>
<comment type="subcellular location">
    <subcellularLocation>
        <location evidence="2">Mitochondrion outer membrane</location>
        <topology evidence="2">Single-pass membrane protein</topology>
    </subcellularLocation>
    <subcellularLocation>
        <location evidence="1">Peroxisome</location>
    </subcellularLocation>
</comment>
<dbReference type="GO" id="GO:0045071">
    <property type="term" value="P:negative regulation of viral genome replication"/>
    <property type="evidence" value="ECO:0007669"/>
    <property type="project" value="UniProtKB-ARBA"/>
</dbReference>
<keyword evidence="7" id="KW-0399">Innate immunity</keyword>
<evidence type="ECO:0000256" key="16">
    <source>
        <dbReference type="ARBA" id="ARBA00023139"/>
    </source>
</evidence>
<dbReference type="EMBL" id="KN124706">
    <property type="protein sequence ID" value="KFO20522.1"/>
    <property type="molecule type" value="Genomic_DNA"/>
</dbReference>
<keyword evidence="17" id="KW-0576">Peroxisome</keyword>
<gene>
    <name evidence="26" type="ORF">H920_18063</name>
</gene>
<keyword evidence="5" id="KW-0597">Phosphoprotein</keyword>
<keyword evidence="11" id="KW-0391">Immunity</keyword>
<dbReference type="eggNOG" id="ENOG502SAUA">
    <property type="taxonomic scope" value="Eukaryota"/>
</dbReference>
<evidence type="ECO:0000256" key="19">
    <source>
        <dbReference type="ARBA" id="ARBA00054747"/>
    </source>
</evidence>
<evidence type="ECO:0000256" key="3">
    <source>
        <dbReference type="ARBA" id="ARBA00022481"/>
    </source>
</evidence>
<keyword evidence="14" id="KW-0496">Mitochondrion</keyword>
<dbReference type="PANTHER" id="PTHR21446:SF6">
    <property type="entry name" value="MITOCHONDRIAL ANTIVIRAL-SIGNALING PROTEIN"/>
    <property type="match status" value="1"/>
</dbReference>
<keyword evidence="6" id="KW-0945">Host-virus interaction</keyword>
<evidence type="ECO:0000256" key="6">
    <source>
        <dbReference type="ARBA" id="ARBA00022581"/>
    </source>
</evidence>
<dbReference type="InterPro" id="IPR011029">
    <property type="entry name" value="DEATH-like_dom_sf"/>
</dbReference>
<feature type="compositionally biased region" description="Polar residues" evidence="23">
    <location>
        <begin position="337"/>
        <end position="357"/>
    </location>
</feature>
<dbReference type="InterPro" id="IPR031964">
    <property type="entry name" value="CARD_dom"/>
</dbReference>
<keyword evidence="12 24" id="KW-1133">Transmembrane helix</keyword>
<dbReference type="GO" id="GO:1900063">
    <property type="term" value="P:regulation of peroxisome organization"/>
    <property type="evidence" value="ECO:0007669"/>
    <property type="project" value="UniProtKB-ARBA"/>
</dbReference>
<dbReference type="GO" id="GO:0002230">
    <property type="term" value="P:positive regulation of defense response to virus by host"/>
    <property type="evidence" value="ECO:0007669"/>
    <property type="project" value="UniProtKB-ARBA"/>
</dbReference>
<evidence type="ECO:0000256" key="7">
    <source>
        <dbReference type="ARBA" id="ARBA00022588"/>
    </source>
</evidence>
<evidence type="ECO:0000256" key="8">
    <source>
        <dbReference type="ARBA" id="ARBA00022692"/>
    </source>
</evidence>
<dbReference type="GO" id="GO:0005741">
    <property type="term" value="C:mitochondrial outer membrane"/>
    <property type="evidence" value="ECO:0007669"/>
    <property type="project" value="UniProtKB-SubCell"/>
</dbReference>
<name>A0A091CQT3_FUKDA</name>
<keyword evidence="3" id="KW-0488">Methylation</keyword>
<dbReference type="GO" id="GO:0070585">
    <property type="term" value="P:protein localization to mitochondrion"/>
    <property type="evidence" value="ECO:0007669"/>
    <property type="project" value="UniProtKB-ARBA"/>
</dbReference>
<dbReference type="GO" id="GO:0051607">
    <property type="term" value="P:defense response to virus"/>
    <property type="evidence" value="ECO:0007669"/>
    <property type="project" value="UniProtKB-KW"/>
</dbReference>
<evidence type="ECO:0000256" key="5">
    <source>
        <dbReference type="ARBA" id="ARBA00022553"/>
    </source>
</evidence>
<organism evidence="26 27">
    <name type="scientific">Fukomys damarensis</name>
    <name type="common">Damaraland mole rat</name>
    <name type="synonym">Cryptomys damarensis</name>
    <dbReference type="NCBI Taxonomy" id="885580"/>
    <lineage>
        <taxon>Eukaryota</taxon>
        <taxon>Metazoa</taxon>
        <taxon>Chordata</taxon>
        <taxon>Craniata</taxon>
        <taxon>Vertebrata</taxon>
        <taxon>Euteleostomi</taxon>
        <taxon>Mammalia</taxon>
        <taxon>Eutheria</taxon>
        <taxon>Euarchontoglires</taxon>
        <taxon>Glires</taxon>
        <taxon>Rodentia</taxon>
        <taxon>Hystricomorpha</taxon>
        <taxon>Bathyergidae</taxon>
        <taxon>Fukomys</taxon>
    </lineage>
</organism>
<keyword evidence="10" id="KW-0832">Ubl conjugation</keyword>
<protein>
    <recommendedName>
        <fullName evidence="20">Mitochondrial antiviral-signaling protein</fullName>
    </recommendedName>
    <alternativeName>
        <fullName evidence="21">Interferon beta promoter stimulator protein 1</fullName>
    </alternativeName>
    <alternativeName>
        <fullName evidence="22">Virus-induced-signaling adapter</fullName>
    </alternativeName>
</protein>
<dbReference type="STRING" id="885580.ENSFDAP00000003691"/>
<evidence type="ECO:0000256" key="21">
    <source>
        <dbReference type="ARBA" id="ARBA00082620"/>
    </source>
</evidence>
<evidence type="ECO:0000313" key="27">
    <source>
        <dbReference type="Proteomes" id="UP000028990"/>
    </source>
</evidence>
<dbReference type="GO" id="GO:0002753">
    <property type="term" value="P:cytoplasmic pattern recognition receptor signaling pathway"/>
    <property type="evidence" value="ECO:0007669"/>
    <property type="project" value="UniProtKB-ARBA"/>
</dbReference>
<accession>A0A091CQT3</accession>
<evidence type="ECO:0000256" key="10">
    <source>
        <dbReference type="ARBA" id="ARBA00022843"/>
    </source>
</evidence>
<evidence type="ECO:0000256" key="11">
    <source>
        <dbReference type="ARBA" id="ARBA00022859"/>
    </source>
</evidence>
<keyword evidence="18" id="KW-0449">Lipoprotein</keyword>
<keyword evidence="8 24" id="KW-0812">Transmembrane</keyword>
<feature type="domain" description="Caspase recruitment" evidence="25">
    <location>
        <begin position="6"/>
        <end position="90"/>
    </location>
</feature>
<evidence type="ECO:0000256" key="9">
    <source>
        <dbReference type="ARBA" id="ARBA00022787"/>
    </source>
</evidence>
<keyword evidence="27" id="KW-1185">Reference proteome</keyword>
<feature type="compositionally biased region" description="Low complexity" evidence="23">
    <location>
        <begin position="239"/>
        <end position="270"/>
    </location>
</feature>
<keyword evidence="9" id="KW-1000">Mitochondrion outer membrane</keyword>
<dbReference type="FunFam" id="1.10.533.10:FF:000063">
    <property type="entry name" value="Mitochondrial antiviral-signaling protein"/>
    <property type="match status" value="1"/>
</dbReference>
<feature type="compositionally biased region" description="Polar residues" evidence="23">
    <location>
        <begin position="142"/>
        <end position="151"/>
    </location>
</feature>
<reference evidence="26 27" key="1">
    <citation type="submission" date="2013-11" db="EMBL/GenBank/DDBJ databases">
        <title>The Damaraland mole rat (Fukomys damarensis) genome and evolution of African mole rats.</title>
        <authorList>
            <person name="Gladyshev V.N."/>
            <person name="Fang X."/>
        </authorList>
    </citation>
    <scope>NUCLEOTIDE SEQUENCE [LARGE SCALE GENOMIC DNA]</scope>
    <source>
        <tissue evidence="26">Liver</tissue>
    </source>
</reference>
<feature type="compositionally biased region" description="Polar residues" evidence="23">
    <location>
        <begin position="188"/>
        <end position="200"/>
    </location>
</feature>
<sequence length="507" mass="53087">MTSAEEKTYKFICRNHSSFCRVDVLEILPYLPCLTPSDQDRLRASYSRLGNRDTLWDLFNTLQRRTGWVESLIGALRTCELSGLADQVNRVYQSSQPSGTPPRVPGPVDTPEVPAEVPAARNSGATHSIPHNGYQEELSYPQPVQDTQTPKSPRESSEAVPQTPSLGAIQRRPSGSSELSSNLLALSPTPSGHQEQNPEPGSTHGAGPVSSPTSPRGPVSPTVSFQPLARSTPRASRLPGPSGAVAAVSVSPSFSSSPSSTSLPSAGSAGNQAKASIYPRVVPTEVPANSVTASSVPSATTLKPVDTVTSRVPASPVPANVLTNPAPSKHAGLRSSKVPTSIVSTKAPTSTVPSIGSSGRAKEMAEAPVPTATIGGSSPWPVSSSGNLHSAPEMSKPGELKSREYSQPYSGCSADLAISPSSSLASEPTHGPEENEYVCFGIHVAEDPSANLMAGNPEPHIVLQEQEEEEETSAGWSVPWTSWLGAAVASALLGVLLAVLYRRRPLQ</sequence>
<dbReference type="GO" id="GO:0045087">
    <property type="term" value="P:innate immune response"/>
    <property type="evidence" value="ECO:0007669"/>
    <property type="project" value="UniProtKB-KW"/>
</dbReference>
<keyword evidence="4" id="KW-1017">Isopeptide bond</keyword>
<dbReference type="Gene3D" id="1.10.533.10">
    <property type="entry name" value="Death Domain, Fas"/>
    <property type="match status" value="1"/>
</dbReference>
<evidence type="ECO:0000256" key="4">
    <source>
        <dbReference type="ARBA" id="ARBA00022499"/>
    </source>
</evidence>
<dbReference type="GO" id="GO:0032727">
    <property type="term" value="P:positive regulation of interferon-alpha production"/>
    <property type="evidence" value="ECO:0007669"/>
    <property type="project" value="UniProtKB-ARBA"/>
</dbReference>
<feature type="region of interest" description="Disordered" evidence="23">
    <location>
        <begin position="316"/>
        <end position="406"/>
    </location>
</feature>
<proteinExistence type="predicted"/>
<dbReference type="OMA" id="PHIDQKF"/>
<dbReference type="Proteomes" id="UP000028990">
    <property type="component" value="Unassembled WGS sequence"/>
</dbReference>
<feature type="region of interest" description="Disordered" evidence="23">
    <location>
        <begin position="92"/>
        <end position="271"/>
    </location>
</feature>
<dbReference type="CDD" id="cd08811">
    <property type="entry name" value="CARD_IPS1"/>
    <property type="match status" value="1"/>
</dbReference>
<evidence type="ECO:0000256" key="14">
    <source>
        <dbReference type="ARBA" id="ARBA00023128"/>
    </source>
</evidence>
<evidence type="ECO:0000256" key="1">
    <source>
        <dbReference type="ARBA" id="ARBA00004275"/>
    </source>
</evidence>
<comment type="function">
    <text evidence="19">Adapter required for innate immune defense against viruses. Acts downstream of DHX33, RIGI and IFIH1/MDA5, which detect intracellular dsRNA produced during viral replication, to coordinate pathways leading to the activation of NF-kappa-B, IRF3 and IRF7, and to the subsequent induction of antiviral cytokines such as IFN-beta and RANTES (CCL5). Peroxisomal and mitochondrial MAVS act sequentially to create an antiviral cellular state. Upon viral infection, peroxisomal MAVS induces the rapid interferon-independent expression of defense factors that provide short-term protection, whereas mitochondrial MAVS activates an interferon-dependent signaling pathway with delayed kinetics, which amplifies and stabilizes the antiviral response. May activate the same pathways following detection of extracellular dsRNA by TLR3. May protect cells from apoptosis. Involved in NLRP3 inflammasome activation by mediating NLRP3 recruitment to mitochondria.</text>
</comment>
<evidence type="ECO:0000256" key="20">
    <source>
        <dbReference type="ARBA" id="ARBA00071084"/>
    </source>
</evidence>
<dbReference type="AlphaFoldDB" id="A0A091CQT3"/>
<feature type="transmembrane region" description="Helical" evidence="24">
    <location>
        <begin position="480"/>
        <end position="501"/>
    </location>
</feature>
<evidence type="ECO:0000313" key="26">
    <source>
        <dbReference type="EMBL" id="KFO20522.1"/>
    </source>
</evidence>
<dbReference type="GO" id="GO:0005777">
    <property type="term" value="C:peroxisome"/>
    <property type="evidence" value="ECO:0007669"/>
    <property type="project" value="UniProtKB-SubCell"/>
</dbReference>
<evidence type="ECO:0000256" key="17">
    <source>
        <dbReference type="ARBA" id="ARBA00023140"/>
    </source>
</evidence>
<evidence type="ECO:0000256" key="12">
    <source>
        <dbReference type="ARBA" id="ARBA00022989"/>
    </source>
</evidence>
<evidence type="ECO:0000256" key="2">
    <source>
        <dbReference type="ARBA" id="ARBA00004572"/>
    </source>
</evidence>
<dbReference type="GO" id="GO:0035591">
    <property type="term" value="F:signaling adaptor activity"/>
    <property type="evidence" value="ECO:0007669"/>
    <property type="project" value="UniProtKB-ARBA"/>
</dbReference>
<evidence type="ECO:0000259" key="25">
    <source>
        <dbReference type="Pfam" id="PF16739"/>
    </source>
</evidence>
<dbReference type="PANTHER" id="PTHR21446">
    <property type="entry name" value="DUF3504 DOMAIN-CONTAINING PROTEIN"/>
    <property type="match status" value="1"/>
</dbReference>
<evidence type="ECO:0000256" key="24">
    <source>
        <dbReference type="SAM" id="Phobius"/>
    </source>
</evidence>
<keyword evidence="15 24" id="KW-0472">Membrane</keyword>
<dbReference type="OrthoDB" id="9909785at2759"/>
<dbReference type="InterPro" id="IPR042144">
    <property type="entry name" value="CARD_IPS1"/>
</dbReference>
<dbReference type="Pfam" id="PF16739">
    <property type="entry name" value="CARD_2"/>
    <property type="match status" value="1"/>
</dbReference>
<feature type="compositionally biased region" description="Low complexity" evidence="23">
    <location>
        <begin position="375"/>
        <end position="386"/>
    </location>
</feature>
<dbReference type="InterPro" id="IPR052787">
    <property type="entry name" value="MAVS"/>
</dbReference>
<evidence type="ECO:0000256" key="15">
    <source>
        <dbReference type="ARBA" id="ARBA00023136"/>
    </source>
</evidence>
<evidence type="ECO:0000256" key="18">
    <source>
        <dbReference type="ARBA" id="ARBA00023288"/>
    </source>
</evidence>
<dbReference type="GO" id="GO:0032755">
    <property type="term" value="P:positive regulation of interleukin-6 production"/>
    <property type="evidence" value="ECO:0007669"/>
    <property type="project" value="UniProtKB-ARBA"/>
</dbReference>
<evidence type="ECO:0000256" key="13">
    <source>
        <dbReference type="ARBA" id="ARBA00023118"/>
    </source>
</evidence>
<evidence type="ECO:0000256" key="23">
    <source>
        <dbReference type="SAM" id="MobiDB-lite"/>
    </source>
</evidence>
<keyword evidence="13" id="KW-0051">Antiviral defense</keyword>
<keyword evidence="16" id="KW-0564">Palmitate</keyword>